<keyword evidence="2" id="KW-1185">Reference proteome</keyword>
<dbReference type="Proteomes" id="UP000007266">
    <property type="component" value="Unassembled WGS sequence"/>
</dbReference>
<dbReference type="InParanoid" id="A0A139WAG0"/>
<gene>
    <name evidence="1" type="primary">AUGUSTUS-3.0.2_31607</name>
    <name evidence="1" type="ORF">TcasGA2_TC031607</name>
</gene>
<proteinExistence type="predicted"/>
<evidence type="ECO:0000313" key="1">
    <source>
        <dbReference type="EMBL" id="KYB24902.1"/>
    </source>
</evidence>
<dbReference type="EMBL" id="KQ971406">
    <property type="protein sequence ID" value="KYB24902.1"/>
    <property type="molecule type" value="Genomic_DNA"/>
</dbReference>
<sequence>MRTRQDVLASEIGGEHVKSESETIHRHSDRRCISTKSTTHSIIRNNYVQPQRGKFFQHTVKNIFLSFHKAHYVLLTMRVPFVCKE</sequence>
<dbReference type="AlphaFoldDB" id="A0A139WAG0"/>
<reference evidence="1 2" key="2">
    <citation type="journal article" date="2010" name="Nucleic Acids Res.">
        <title>BeetleBase in 2010: revisions to provide comprehensive genomic information for Tribolium castaneum.</title>
        <authorList>
            <person name="Kim H.S."/>
            <person name="Murphy T."/>
            <person name="Xia J."/>
            <person name="Caragea D."/>
            <person name="Park Y."/>
            <person name="Beeman R.W."/>
            <person name="Lorenzen M.D."/>
            <person name="Butcher S."/>
            <person name="Manak J.R."/>
            <person name="Brown S.J."/>
        </authorList>
    </citation>
    <scope>NUCLEOTIDE SEQUENCE [LARGE SCALE GENOMIC DNA]</scope>
    <source>
        <strain evidence="1 2">Georgia GA2</strain>
    </source>
</reference>
<protein>
    <submittedName>
        <fullName evidence="1">Uncharacterized protein</fullName>
    </submittedName>
</protein>
<accession>A0A139WAG0</accession>
<name>A0A139WAG0_TRICA</name>
<reference evidence="1 2" key="1">
    <citation type="journal article" date="2008" name="Nature">
        <title>The genome of the model beetle and pest Tribolium castaneum.</title>
        <authorList>
            <consortium name="Tribolium Genome Sequencing Consortium"/>
            <person name="Richards S."/>
            <person name="Gibbs R.A."/>
            <person name="Weinstock G.M."/>
            <person name="Brown S.J."/>
            <person name="Denell R."/>
            <person name="Beeman R.W."/>
            <person name="Gibbs R."/>
            <person name="Beeman R.W."/>
            <person name="Brown S.J."/>
            <person name="Bucher G."/>
            <person name="Friedrich M."/>
            <person name="Grimmelikhuijzen C.J."/>
            <person name="Klingler M."/>
            <person name="Lorenzen M."/>
            <person name="Richards S."/>
            <person name="Roth S."/>
            <person name="Schroder R."/>
            <person name="Tautz D."/>
            <person name="Zdobnov E.M."/>
            <person name="Muzny D."/>
            <person name="Gibbs R.A."/>
            <person name="Weinstock G.M."/>
            <person name="Attaway T."/>
            <person name="Bell S."/>
            <person name="Buhay C.J."/>
            <person name="Chandrabose M.N."/>
            <person name="Chavez D."/>
            <person name="Clerk-Blankenburg K.P."/>
            <person name="Cree A."/>
            <person name="Dao M."/>
            <person name="Davis C."/>
            <person name="Chacko J."/>
            <person name="Dinh H."/>
            <person name="Dugan-Rocha S."/>
            <person name="Fowler G."/>
            <person name="Garner T.T."/>
            <person name="Garnes J."/>
            <person name="Gnirke A."/>
            <person name="Hawes A."/>
            <person name="Hernandez J."/>
            <person name="Hines S."/>
            <person name="Holder M."/>
            <person name="Hume J."/>
            <person name="Jhangiani S.N."/>
            <person name="Joshi V."/>
            <person name="Khan Z.M."/>
            <person name="Jackson L."/>
            <person name="Kovar C."/>
            <person name="Kowis A."/>
            <person name="Lee S."/>
            <person name="Lewis L.R."/>
            <person name="Margolis J."/>
            <person name="Morgan M."/>
            <person name="Nazareth L.V."/>
            <person name="Nguyen N."/>
            <person name="Okwuonu G."/>
            <person name="Parker D."/>
            <person name="Richards S."/>
            <person name="Ruiz S.J."/>
            <person name="Santibanez J."/>
            <person name="Savard J."/>
            <person name="Scherer S.E."/>
            <person name="Schneider B."/>
            <person name="Sodergren E."/>
            <person name="Tautz D."/>
            <person name="Vattahil S."/>
            <person name="Villasana D."/>
            <person name="White C.S."/>
            <person name="Wright R."/>
            <person name="Park Y."/>
            <person name="Beeman R.W."/>
            <person name="Lord J."/>
            <person name="Oppert B."/>
            <person name="Lorenzen M."/>
            <person name="Brown S."/>
            <person name="Wang L."/>
            <person name="Savard J."/>
            <person name="Tautz D."/>
            <person name="Richards S."/>
            <person name="Weinstock G."/>
            <person name="Gibbs R.A."/>
            <person name="Liu Y."/>
            <person name="Worley K."/>
            <person name="Weinstock G."/>
            <person name="Elsik C.G."/>
            <person name="Reese J.T."/>
            <person name="Elhaik E."/>
            <person name="Landan G."/>
            <person name="Graur D."/>
            <person name="Arensburger P."/>
            <person name="Atkinson P."/>
            <person name="Beeman R.W."/>
            <person name="Beidler J."/>
            <person name="Brown S.J."/>
            <person name="Demuth J.P."/>
            <person name="Drury D.W."/>
            <person name="Du Y.Z."/>
            <person name="Fujiwara H."/>
            <person name="Lorenzen M."/>
            <person name="Maselli V."/>
            <person name="Osanai M."/>
            <person name="Park Y."/>
            <person name="Robertson H.M."/>
            <person name="Tu Z."/>
            <person name="Wang J.J."/>
            <person name="Wang S."/>
            <person name="Richards S."/>
            <person name="Song H."/>
            <person name="Zhang L."/>
            <person name="Sodergren E."/>
            <person name="Werner D."/>
            <person name="Stanke M."/>
            <person name="Morgenstern B."/>
            <person name="Solovyev V."/>
            <person name="Kosarev P."/>
            <person name="Brown G."/>
            <person name="Chen H.C."/>
            <person name="Ermolaeva O."/>
            <person name="Hlavina W."/>
            <person name="Kapustin Y."/>
            <person name="Kiryutin B."/>
            <person name="Kitts P."/>
            <person name="Maglott D."/>
            <person name="Pruitt K."/>
            <person name="Sapojnikov V."/>
            <person name="Souvorov A."/>
            <person name="Mackey A.J."/>
            <person name="Waterhouse R.M."/>
            <person name="Wyder S."/>
            <person name="Zdobnov E.M."/>
            <person name="Zdobnov E.M."/>
            <person name="Wyder S."/>
            <person name="Kriventseva E.V."/>
            <person name="Kadowaki T."/>
            <person name="Bork P."/>
            <person name="Aranda M."/>
            <person name="Bao R."/>
            <person name="Beermann A."/>
            <person name="Berns N."/>
            <person name="Bolognesi R."/>
            <person name="Bonneton F."/>
            <person name="Bopp D."/>
            <person name="Brown S.J."/>
            <person name="Bucher G."/>
            <person name="Butts T."/>
            <person name="Chaumot A."/>
            <person name="Denell R.E."/>
            <person name="Ferrier D.E."/>
            <person name="Friedrich M."/>
            <person name="Gordon C.M."/>
            <person name="Jindra M."/>
            <person name="Klingler M."/>
            <person name="Lan Q."/>
            <person name="Lattorff H.M."/>
            <person name="Laudet V."/>
            <person name="von Levetsow C."/>
            <person name="Liu Z."/>
            <person name="Lutz R."/>
            <person name="Lynch J.A."/>
            <person name="da Fonseca R.N."/>
            <person name="Posnien N."/>
            <person name="Reuter R."/>
            <person name="Roth S."/>
            <person name="Savard J."/>
            <person name="Schinko J.B."/>
            <person name="Schmitt C."/>
            <person name="Schoppmeier M."/>
            <person name="Schroder R."/>
            <person name="Shippy T.D."/>
            <person name="Simonnet F."/>
            <person name="Marques-Souza H."/>
            <person name="Tautz D."/>
            <person name="Tomoyasu Y."/>
            <person name="Trauner J."/>
            <person name="Van der Zee M."/>
            <person name="Vervoort M."/>
            <person name="Wittkopp N."/>
            <person name="Wimmer E.A."/>
            <person name="Yang X."/>
            <person name="Jones A.K."/>
            <person name="Sattelle D.B."/>
            <person name="Ebert P.R."/>
            <person name="Nelson D."/>
            <person name="Scott J.G."/>
            <person name="Beeman R.W."/>
            <person name="Muthukrishnan S."/>
            <person name="Kramer K.J."/>
            <person name="Arakane Y."/>
            <person name="Beeman R.W."/>
            <person name="Zhu Q."/>
            <person name="Hogenkamp D."/>
            <person name="Dixit R."/>
            <person name="Oppert B."/>
            <person name="Jiang H."/>
            <person name="Zou Z."/>
            <person name="Marshall J."/>
            <person name="Elpidina E."/>
            <person name="Vinokurov K."/>
            <person name="Oppert C."/>
            <person name="Zou Z."/>
            <person name="Evans J."/>
            <person name="Lu Z."/>
            <person name="Zhao P."/>
            <person name="Sumathipala N."/>
            <person name="Altincicek B."/>
            <person name="Vilcinskas A."/>
            <person name="Williams M."/>
            <person name="Hultmark D."/>
            <person name="Hetru C."/>
            <person name="Jiang H."/>
            <person name="Grimmelikhuijzen C.J."/>
            <person name="Hauser F."/>
            <person name="Cazzamali G."/>
            <person name="Williamson M."/>
            <person name="Park Y."/>
            <person name="Li B."/>
            <person name="Tanaka Y."/>
            <person name="Predel R."/>
            <person name="Neupert S."/>
            <person name="Schachtner J."/>
            <person name="Verleyen P."/>
            <person name="Raible F."/>
            <person name="Bork P."/>
            <person name="Friedrich M."/>
            <person name="Walden K.K."/>
            <person name="Robertson H.M."/>
            <person name="Angeli S."/>
            <person name="Foret S."/>
            <person name="Bucher G."/>
            <person name="Schuetz S."/>
            <person name="Maleszka R."/>
            <person name="Wimmer E.A."/>
            <person name="Beeman R.W."/>
            <person name="Lorenzen M."/>
            <person name="Tomoyasu Y."/>
            <person name="Miller S.C."/>
            <person name="Grossmann D."/>
            <person name="Bucher G."/>
        </authorList>
    </citation>
    <scope>NUCLEOTIDE SEQUENCE [LARGE SCALE GENOMIC DNA]</scope>
    <source>
        <strain evidence="1 2">Georgia GA2</strain>
    </source>
</reference>
<organism evidence="1 2">
    <name type="scientific">Tribolium castaneum</name>
    <name type="common">Red flour beetle</name>
    <dbReference type="NCBI Taxonomy" id="7070"/>
    <lineage>
        <taxon>Eukaryota</taxon>
        <taxon>Metazoa</taxon>
        <taxon>Ecdysozoa</taxon>
        <taxon>Arthropoda</taxon>
        <taxon>Hexapoda</taxon>
        <taxon>Insecta</taxon>
        <taxon>Pterygota</taxon>
        <taxon>Neoptera</taxon>
        <taxon>Endopterygota</taxon>
        <taxon>Coleoptera</taxon>
        <taxon>Polyphaga</taxon>
        <taxon>Cucujiformia</taxon>
        <taxon>Tenebrionidae</taxon>
        <taxon>Tenebrionidae incertae sedis</taxon>
        <taxon>Tribolium</taxon>
    </lineage>
</organism>
<evidence type="ECO:0000313" key="2">
    <source>
        <dbReference type="Proteomes" id="UP000007266"/>
    </source>
</evidence>